<feature type="domain" description="Phospholipase D N-terminal" evidence="3">
    <location>
        <begin position="36"/>
        <end position="137"/>
    </location>
</feature>
<gene>
    <name evidence="4" type="ORF">PP2015_1188</name>
</gene>
<dbReference type="InterPro" id="IPR018946">
    <property type="entry name" value="PhoD-like_MPP"/>
</dbReference>
<dbReference type="Gene3D" id="2.60.40.380">
    <property type="entry name" value="Purple acid phosphatase-like, N-terminal"/>
    <property type="match status" value="1"/>
</dbReference>
<feature type="signal peptide" evidence="1">
    <location>
        <begin position="1"/>
        <end position="26"/>
    </location>
</feature>
<accession>A0A0S2K0P1</accession>
<organism evidence="4 5">
    <name type="scientific">Pseudoalteromonas phenolica</name>
    <dbReference type="NCBI Taxonomy" id="161398"/>
    <lineage>
        <taxon>Bacteria</taxon>
        <taxon>Pseudomonadati</taxon>
        <taxon>Pseudomonadota</taxon>
        <taxon>Gammaproteobacteria</taxon>
        <taxon>Alteromonadales</taxon>
        <taxon>Pseudoalteromonadaceae</taxon>
        <taxon>Pseudoalteromonas</taxon>
    </lineage>
</organism>
<evidence type="ECO:0000259" key="3">
    <source>
        <dbReference type="Pfam" id="PF16655"/>
    </source>
</evidence>
<dbReference type="Pfam" id="PF09423">
    <property type="entry name" value="PhoD"/>
    <property type="match status" value="1"/>
</dbReference>
<dbReference type="STRING" id="161398.PP2015_1188"/>
<dbReference type="Proteomes" id="UP000061457">
    <property type="component" value="Chromosome I"/>
</dbReference>
<dbReference type="InterPro" id="IPR032093">
    <property type="entry name" value="PhoD_N"/>
</dbReference>
<evidence type="ECO:0000313" key="5">
    <source>
        <dbReference type="Proteomes" id="UP000061457"/>
    </source>
</evidence>
<dbReference type="PANTHER" id="PTHR43606:SF2">
    <property type="entry name" value="ALKALINE PHOSPHATASE FAMILY PROTEIN (AFU_ORTHOLOGUE AFUA_5G03860)"/>
    <property type="match status" value="1"/>
</dbReference>
<dbReference type="PANTHER" id="PTHR43606">
    <property type="entry name" value="PHOSPHATASE, PUTATIVE (AFU_ORTHOLOGUE AFUA_6G08710)-RELATED"/>
    <property type="match status" value="1"/>
</dbReference>
<reference evidence="4 5" key="1">
    <citation type="submission" date="2015-11" db="EMBL/GenBank/DDBJ databases">
        <authorList>
            <person name="Zhang Y."/>
            <person name="Guo Z."/>
        </authorList>
    </citation>
    <scope>NUCLEOTIDE SEQUENCE [LARGE SCALE GENOMIC DNA]</scope>
    <source>
        <strain evidence="4 5">KCTC 12086</strain>
    </source>
</reference>
<dbReference type="InterPro" id="IPR052900">
    <property type="entry name" value="Phospholipid_Metab_Enz"/>
</dbReference>
<dbReference type="KEGG" id="pphe:PP2015_1188"/>
<evidence type="ECO:0000259" key="2">
    <source>
        <dbReference type="Pfam" id="PF09423"/>
    </source>
</evidence>
<keyword evidence="1" id="KW-0732">Signal</keyword>
<feature type="domain" description="PhoD-like phosphatase metallophosphatase" evidence="2">
    <location>
        <begin position="148"/>
        <end position="496"/>
    </location>
</feature>
<proteinExistence type="predicted"/>
<name>A0A0S2K0P1_9GAMM</name>
<dbReference type="PATRIC" id="fig|161398.10.peg.1210"/>
<feature type="chain" id="PRO_5006600864" evidence="1">
    <location>
        <begin position="27"/>
        <end position="527"/>
    </location>
</feature>
<dbReference type="AlphaFoldDB" id="A0A0S2K0P1"/>
<keyword evidence="5" id="KW-1185">Reference proteome</keyword>
<dbReference type="PROSITE" id="PS51318">
    <property type="entry name" value="TAT"/>
    <property type="match status" value="1"/>
</dbReference>
<dbReference type="CDD" id="cd07389">
    <property type="entry name" value="MPP_PhoD"/>
    <property type="match status" value="1"/>
</dbReference>
<dbReference type="EMBL" id="CP013187">
    <property type="protein sequence ID" value="ALO41704.1"/>
    <property type="molecule type" value="Genomic_DNA"/>
</dbReference>
<dbReference type="InterPro" id="IPR029052">
    <property type="entry name" value="Metallo-depent_PP-like"/>
</dbReference>
<dbReference type="SUPFAM" id="SSF56300">
    <property type="entry name" value="Metallo-dependent phosphatases"/>
    <property type="match status" value="1"/>
</dbReference>
<evidence type="ECO:0000256" key="1">
    <source>
        <dbReference type="SAM" id="SignalP"/>
    </source>
</evidence>
<dbReference type="PROSITE" id="PS51257">
    <property type="entry name" value="PROKAR_LIPOPROTEIN"/>
    <property type="match status" value="1"/>
</dbReference>
<evidence type="ECO:0000313" key="4">
    <source>
        <dbReference type="EMBL" id="ALO41704.1"/>
    </source>
</evidence>
<dbReference type="Pfam" id="PF16655">
    <property type="entry name" value="PhoD_N"/>
    <property type="match status" value="1"/>
</dbReference>
<protein>
    <submittedName>
        <fullName evidence="4">Alkaline phosphatase</fullName>
    </submittedName>
</protein>
<sequence length="527" mass="60472">MSISRRSFLKGSALLSVMPMSLTLSGCTFKTNPFSHGVASGDPLHDAVIIWTRVTIPEEITQVVDINSLVLSVRWQISTSSSFATIESEGKVETSIARDFTVKVDVTGLNADNIYHYRFIIEELDEPVVSPVGRTKTLPQYDVSEVKLAMTSCSHFSYGYFNVYARIAEMDDLDAVLHLGDYLYEYGNEDVYRNPLLWKRLVEPKHEMVSLNDYRLRHATYKTDEDLQTLHQTHPMICIWDDHEFTNDTWRGGAQNHNDNEGDWQTRANAAIQAYYEWMPIREPQSGNREKAYRKFEFGQLLHLNMLDTRYVGRDEQVDVKDDARLDLMRTLLGFEQEQWLEDNLLDAKNNGVKWNLIGQQVQIMQIQMFGKPINADAWDGYPAARDRLLNFVEQRDIKNVVFLTGDVHSSWAADIAKNPYDWREYNRFTHDGALAVEIVTPSVTSPSIPVPGLQQIVGDVGNILKPENPHIRYVDLKNRGFVTLNIKQDKLTSQWHHVPIVGFKNNQSFVDRTLYVNSGEAKLHKL</sequence>
<dbReference type="Gene3D" id="3.60.21.70">
    <property type="entry name" value="PhoD-like phosphatase"/>
    <property type="match status" value="1"/>
</dbReference>
<dbReference type="InterPro" id="IPR038607">
    <property type="entry name" value="PhoD-like_sf"/>
</dbReference>
<dbReference type="InterPro" id="IPR006311">
    <property type="entry name" value="TAT_signal"/>
</dbReference>